<accession>A0AAV7HM16</accession>
<gene>
    <name evidence="2" type="ORF">KQX54_020566</name>
</gene>
<proteinExistence type="predicted"/>
<evidence type="ECO:0000313" key="3">
    <source>
        <dbReference type="Proteomes" id="UP000826195"/>
    </source>
</evidence>
<name>A0AAV7HM16_COTGL</name>
<dbReference type="Proteomes" id="UP000826195">
    <property type="component" value="Unassembled WGS sequence"/>
</dbReference>
<feature type="region of interest" description="Disordered" evidence="1">
    <location>
        <begin position="67"/>
        <end position="108"/>
    </location>
</feature>
<dbReference type="AlphaFoldDB" id="A0AAV7HM16"/>
<comment type="caution">
    <text evidence="2">The sequence shown here is derived from an EMBL/GenBank/DDBJ whole genome shotgun (WGS) entry which is preliminary data.</text>
</comment>
<keyword evidence="3" id="KW-1185">Reference proteome</keyword>
<protein>
    <submittedName>
        <fullName evidence="2">Uncharacterized protein</fullName>
    </submittedName>
</protein>
<dbReference type="EMBL" id="JAHXZJ010002609">
    <property type="protein sequence ID" value="KAH0540930.1"/>
    <property type="molecule type" value="Genomic_DNA"/>
</dbReference>
<sequence length="108" mass="11818">MMQWSNTSYAAISWTRVTAAMFAESQRLASNPLNFFVHPSAYTLHPTPSWASIPFLSCNAPTQQLLRPHLPARSRNIRDDSTLVKTGGNGPPNDPHATASSRHANSTS</sequence>
<reference evidence="2 3" key="1">
    <citation type="journal article" date="2021" name="J. Hered.">
        <title>A chromosome-level genome assembly of the parasitoid wasp, Cotesia glomerata (Hymenoptera: Braconidae).</title>
        <authorList>
            <person name="Pinto B.J."/>
            <person name="Weis J.J."/>
            <person name="Gamble T."/>
            <person name="Ode P.J."/>
            <person name="Paul R."/>
            <person name="Zaspel J.M."/>
        </authorList>
    </citation>
    <scope>NUCLEOTIDE SEQUENCE [LARGE SCALE GENOMIC DNA]</scope>
    <source>
        <strain evidence="2">CgM1</strain>
    </source>
</reference>
<evidence type="ECO:0000313" key="2">
    <source>
        <dbReference type="EMBL" id="KAH0540930.1"/>
    </source>
</evidence>
<feature type="compositionally biased region" description="Polar residues" evidence="1">
    <location>
        <begin position="98"/>
        <end position="108"/>
    </location>
</feature>
<evidence type="ECO:0000256" key="1">
    <source>
        <dbReference type="SAM" id="MobiDB-lite"/>
    </source>
</evidence>
<organism evidence="2 3">
    <name type="scientific">Cotesia glomerata</name>
    <name type="common">Lepidopteran parasitic wasp</name>
    <name type="synonym">Apanteles glomeratus</name>
    <dbReference type="NCBI Taxonomy" id="32391"/>
    <lineage>
        <taxon>Eukaryota</taxon>
        <taxon>Metazoa</taxon>
        <taxon>Ecdysozoa</taxon>
        <taxon>Arthropoda</taxon>
        <taxon>Hexapoda</taxon>
        <taxon>Insecta</taxon>
        <taxon>Pterygota</taxon>
        <taxon>Neoptera</taxon>
        <taxon>Endopterygota</taxon>
        <taxon>Hymenoptera</taxon>
        <taxon>Apocrita</taxon>
        <taxon>Ichneumonoidea</taxon>
        <taxon>Braconidae</taxon>
        <taxon>Microgastrinae</taxon>
        <taxon>Cotesia</taxon>
    </lineage>
</organism>